<gene>
    <name evidence="4" type="ORF">CAL13_02660</name>
</gene>
<dbReference type="PANTHER" id="PTHR39339:SF1">
    <property type="entry name" value="CHAD DOMAIN-CONTAINING PROTEIN"/>
    <property type="match status" value="1"/>
</dbReference>
<dbReference type="InterPro" id="IPR023577">
    <property type="entry name" value="CYTH_domain"/>
</dbReference>
<organism evidence="4 5">
    <name type="scientific">Bordetella genomosp. 9</name>
    <dbReference type="NCBI Taxonomy" id="1416803"/>
    <lineage>
        <taxon>Bacteria</taxon>
        <taxon>Pseudomonadati</taxon>
        <taxon>Pseudomonadota</taxon>
        <taxon>Betaproteobacteria</taxon>
        <taxon>Burkholderiales</taxon>
        <taxon>Alcaligenaceae</taxon>
        <taxon>Bordetella</taxon>
    </lineage>
</organism>
<sequence length="633" mass="68874">MSEQELKLHVPEASRAGVERELRQAGAERLPLHAMYFDTPDRELARARIAIRLRREGRNWVQTLKTPGSNAITRVEMNHARPGPILDLSVYAGTEVHEALADLKGPLGLRYETDVTRLVRKTRTRQGTVEIAYDVGVLRAGDLELPIREVEFELVSGRAAAIFGVARNWLARYGLVLDPRSKSERGDALARLSQTLAQPGLTEASRSAAIAQFWGPRPARPIRLTPEMTAPQGLAAVAAECLDQIARNAAMLAEVDTLDVYGAGQPEHVHQLRVGIRRLRSAWRLFRGWAQLPPADIQAEVRDYFSAFGANRDQDVLKESIIPALEKAGMPTFDMPDEEAPPVAARETASGAAFQGWLLRALEWSLDVGPADETARPPIDAASASIAASARPAAGHVVVPVRGHRDDGGEPLSIGTPEAALAGTSSMCETAAATGGDDASGKNGDSAAPANGNGQSGANGPRGAWAAHTTKASNGADGASRDASMAASGAIQPTIIPLQPPRAPRTVAMLLARRLRKWHAHVLREGRRFAELDIPSRHDLRKRAKRLRYGLSFAESLLPPHKTRDYRRRLAAVQDVLGEINDLAVAHDLYRQWSSRHPQAWFALGWISARQEKLIAEAEHAFAKLGQAKKFWK</sequence>
<dbReference type="PROSITE" id="PS51707">
    <property type="entry name" value="CYTH"/>
    <property type="match status" value="1"/>
</dbReference>
<evidence type="ECO:0000313" key="5">
    <source>
        <dbReference type="Proteomes" id="UP000194139"/>
    </source>
</evidence>
<dbReference type="SUPFAM" id="SSF55154">
    <property type="entry name" value="CYTH-like phosphatases"/>
    <property type="match status" value="1"/>
</dbReference>
<accession>A0A1W6YVV8</accession>
<dbReference type="RefSeq" id="WP_086071425.1">
    <property type="nucleotide sequence ID" value="NZ_CP021109.1"/>
</dbReference>
<dbReference type="Gene3D" id="2.40.320.10">
    <property type="entry name" value="Hypothetical Protein Pfu-838710-001"/>
    <property type="match status" value="1"/>
</dbReference>
<feature type="domain" description="CHAD" evidence="3">
    <location>
        <begin position="227"/>
        <end position="633"/>
    </location>
</feature>
<dbReference type="PANTHER" id="PTHR39339">
    <property type="entry name" value="SLR1444 PROTEIN"/>
    <property type="match status" value="1"/>
</dbReference>
<dbReference type="InterPro" id="IPR038186">
    <property type="entry name" value="CHAD_dom_sf"/>
</dbReference>
<proteinExistence type="predicted"/>
<dbReference type="Gene3D" id="1.40.20.10">
    <property type="entry name" value="CHAD domain"/>
    <property type="match status" value="2"/>
</dbReference>
<feature type="region of interest" description="Disordered" evidence="1">
    <location>
        <begin position="431"/>
        <end position="486"/>
    </location>
</feature>
<dbReference type="CDD" id="cd07756">
    <property type="entry name" value="CYTH-like_Pase_CHAD"/>
    <property type="match status" value="1"/>
</dbReference>
<evidence type="ECO:0000313" key="4">
    <source>
        <dbReference type="EMBL" id="ARP85237.1"/>
    </source>
</evidence>
<dbReference type="Pfam" id="PF01928">
    <property type="entry name" value="CYTH"/>
    <property type="match status" value="1"/>
</dbReference>
<evidence type="ECO:0008006" key="6">
    <source>
        <dbReference type="Google" id="ProtNLM"/>
    </source>
</evidence>
<name>A0A1W6YVV8_9BORD</name>
<dbReference type="EMBL" id="CP021109">
    <property type="protein sequence ID" value="ARP85237.1"/>
    <property type="molecule type" value="Genomic_DNA"/>
</dbReference>
<evidence type="ECO:0000259" key="3">
    <source>
        <dbReference type="PROSITE" id="PS51708"/>
    </source>
</evidence>
<dbReference type="AlphaFoldDB" id="A0A1W6YVV8"/>
<dbReference type="SMART" id="SM01118">
    <property type="entry name" value="CYTH"/>
    <property type="match status" value="1"/>
</dbReference>
<dbReference type="PROSITE" id="PS51708">
    <property type="entry name" value="CHAD"/>
    <property type="match status" value="1"/>
</dbReference>
<protein>
    <recommendedName>
        <fullName evidence="6">Inorganic triphosphatase</fullName>
    </recommendedName>
</protein>
<dbReference type="InterPro" id="IPR033469">
    <property type="entry name" value="CYTH-like_dom_sf"/>
</dbReference>
<evidence type="ECO:0000256" key="1">
    <source>
        <dbReference type="SAM" id="MobiDB-lite"/>
    </source>
</evidence>
<dbReference type="InterPro" id="IPR007899">
    <property type="entry name" value="CHAD_dom"/>
</dbReference>
<evidence type="ECO:0000259" key="2">
    <source>
        <dbReference type="PROSITE" id="PS51707"/>
    </source>
</evidence>
<dbReference type="Pfam" id="PF05235">
    <property type="entry name" value="CHAD"/>
    <property type="match status" value="2"/>
</dbReference>
<reference evidence="4 5" key="1">
    <citation type="submission" date="2017-05" db="EMBL/GenBank/DDBJ databases">
        <title>Complete and WGS of Bordetella genogroups.</title>
        <authorList>
            <person name="Spilker T."/>
            <person name="LiPuma J."/>
        </authorList>
    </citation>
    <scope>NUCLEOTIDE SEQUENCE [LARGE SCALE GENOMIC DNA]</scope>
    <source>
        <strain evidence="4 5">AU17164</strain>
    </source>
</reference>
<keyword evidence="5" id="KW-1185">Reference proteome</keyword>
<dbReference type="SMART" id="SM00880">
    <property type="entry name" value="CHAD"/>
    <property type="match status" value="1"/>
</dbReference>
<dbReference type="Proteomes" id="UP000194139">
    <property type="component" value="Chromosome"/>
</dbReference>
<feature type="domain" description="CYTH" evidence="2">
    <location>
        <begin position="1"/>
        <end position="193"/>
    </location>
</feature>